<feature type="compositionally biased region" description="Basic and acidic residues" evidence="1">
    <location>
        <begin position="151"/>
        <end position="161"/>
    </location>
</feature>
<keyword evidence="3" id="KW-1185">Reference proteome</keyword>
<feature type="compositionally biased region" description="Basic and acidic residues" evidence="1">
    <location>
        <begin position="7"/>
        <end position="17"/>
    </location>
</feature>
<dbReference type="Proteomes" id="UP001162156">
    <property type="component" value="Unassembled WGS sequence"/>
</dbReference>
<evidence type="ECO:0000256" key="1">
    <source>
        <dbReference type="SAM" id="MobiDB-lite"/>
    </source>
</evidence>
<feature type="region of interest" description="Disordered" evidence="1">
    <location>
        <begin position="1"/>
        <end position="176"/>
    </location>
</feature>
<feature type="compositionally biased region" description="Basic residues" evidence="1">
    <location>
        <begin position="31"/>
        <end position="40"/>
    </location>
</feature>
<accession>A0AAV8ZLI1</accession>
<reference evidence="2" key="1">
    <citation type="journal article" date="2023" name="Insect Mol. Biol.">
        <title>Genome sequencing provides insights into the evolution of gene families encoding plant cell wall-degrading enzymes in longhorned beetles.</title>
        <authorList>
            <person name="Shin N.R."/>
            <person name="Okamura Y."/>
            <person name="Kirsch R."/>
            <person name="Pauchet Y."/>
        </authorList>
    </citation>
    <scope>NUCLEOTIDE SEQUENCE</scope>
    <source>
        <strain evidence="2">RBIC_L_NR</strain>
    </source>
</reference>
<organism evidence="2 3">
    <name type="scientific">Rhamnusium bicolor</name>
    <dbReference type="NCBI Taxonomy" id="1586634"/>
    <lineage>
        <taxon>Eukaryota</taxon>
        <taxon>Metazoa</taxon>
        <taxon>Ecdysozoa</taxon>
        <taxon>Arthropoda</taxon>
        <taxon>Hexapoda</taxon>
        <taxon>Insecta</taxon>
        <taxon>Pterygota</taxon>
        <taxon>Neoptera</taxon>
        <taxon>Endopterygota</taxon>
        <taxon>Coleoptera</taxon>
        <taxon>Polyphaga</taxon>
        <taxon>Cucujiformia</taxon>
        <taxon>Chrysomeloidea</taxon>
        <taxon>Cerambycidae</taxon>
        <taxon>Lepturinae</taxon>
        <taxon>Rhagiini</taxon>
        <taxon>Rhamnusium</taxon>
    </lineage>
</organism>
<evidence type="ECO:0000313" key="3">
    <source>
        <dbReference type="Proteomes" id="UP001162156"/>
    </source>
</evidence>
<name>A0AAV8ZLI1_9CUCU</name>
<feature type="compositionally biased region" description="Basic and acidic residues" evidence="1">
    <location>
        <begin position="41"/>
        <end position="53"/>
    </location>
</feature>
<dbReference type="AlphaFoldDB" id="A0AAV8ZLI1"/>
<feature type="compositionally biased region" description="Polar residues" evidence="1">
    <location>
        <begin position="71"/>
        <end position="86"/>
    </location>
</feature>
<feature type="compositionally biased region" description="Basic residues" evidence="1">
    <location>
        <begin position="162"/>
        <end position="176"/>
    </location>
</feature>
<gene>
    <name evidence="2" type="ORF">NQ314_004636</name>
</gene>
<sequence length="176" mass="20522">MSKRVKIAVDRIGKTPDELVAEEMETLSKTTQKRTRKKKNDKNNQKTEEKDIQSKPSRKRAKQKNEDTSDSSKVVNSTENIESVCTEQLELPKQKKTRRKSNKQIQTTAEAVEKPTTGKSSEEDQIIDEDTNELEKYENIAIELKKRRQRKNDLTNKDDIHKKKQNRPHPKKNSSY</sequence>
<proteinExistence type="predicted"/>
<evidence type="ECO:0000313" key="2">
    <source>
        <dbReference type="EMBL" id="KAJ8964828.1"/>
    </source>
</evidence>
<dbReference type="EMBL" id="JANEYF010001313">
    <property type="protein sequence ID" value="KAJ8964828.1"/>
    <property type="molecule type" value="Genomic_DNA"/>
</dbReference>
<comment type="caution">
    <text evidence="2">The sequence shown here is derived from an EMBL/GenBank/DDBJ whole genome shotgun (WGS) entry which is preliminary data.</text>
</comment>
<feature type="compositionally biased region" description="Acidic residues" evidence="1">
    <location>
        <begin position="123"/>
        <end position="132"/>
    </location>
</feature>
<protein>
    <submittedName>
        <fullName evidence="2">Uncharacterized protein</fullName>
    </submittedName>
</protein>